<keyword evidence="5 9" id="KW-0812">Transmembrane</keyword>
<evidence type="ECO:0000256" key="7">
    <source>
        <dbReference type="ARBA" id="ARBA00023136"/>
    </source>
</evidence>
<dbReference type="EMBL" id="LYPC01000012">
    <property type="protein sequence ID" value="OCT16100.1"/>
    <property type="molecule type" value="Genomic_DNA"/>
</dbReference>
<dbReference type="GO" id="GO:0016757">
    <property type="term" value="F:glycosyltransferase activity"/>
    <property type="evidence" value="ECO:0007669"/>
    <property type="project" value="UniProtKB-KW"/>
</dbReference>
<evidence type="ECO:0000256" key="8">
    <source>
        <dbReference type="ARBA" id="ARBA00038152"/>
    </source>
</evidence>
<dbReference type="InterPro" id="IPR029044">
    <property type="entry name" value="Nucleotide-diphossugar_trans"/>
</dbReference>
<sequence length="334" mass="38416">MKGVTVLIPSYNEQEVLHQLYARLTDVVASLHHYKFEFLFINDGSKDNTLQIIMSLAENDQRISYVSLSRNFGKETAMLAGLDYATGDAVIIIDADLQDPPELIPVMIKYWEEGYDDIYAKRRTRAGETWFKKWTARTYYHMLRKVTRIPIQENTGDFRLLDRRCIEALKQLREVHRNTKGMFSWIGYHKKEILFDRDPRAAGETKWNYVRLFDLAIEGITSFTTTPLRLSTISGGVISVCAFIYMLFIIIKTILYGADVAGYPSIITVILFLGGIQLLSLGILGEYLGKVFNETKRRPLYFVDLYNGSKRGTSEFRTTKDKIVLNNEKVKSIV</sequence>
<evidence type="ECO:0000259" key="10">
    <source>
        <dbReference type="Pfam" id="PF00535"/>
    </source>
</evidence>
<dbReference type="RefSeq" id="WP_065851677.1">
    <property type="nucleotide sequence ID" value="NZ_LYPC01000012.1"/>
</dbReference>
<keyword evidence="2" id="KW-1003">Cell membrane</keyword>
<dbReference type="Proteomes" id="UP000093309">
    <property type="component" value="Unassembled WGS sequence"/>
</dbReference>
<evidence type="ECO:0000256" key="3">
    <source>
        <dbReference type="ARBA" id="ARBA00022676"/>
    </source>
</evidence>
<dbReference type="FunFam" id="3.90.550.10:FF:000079">
    <property type="entry name" value="Probable glycosyl transferase"/>
    <property type="match status" value="1"/>
</dbReference>
<organism evidence="11 12">
    <name type="scientific">Paenibacillus pectinilyticus</name>
    <dbReference type="NCBI Taxonomy" id="512399"/>
    <lineage>
        <taxon>Bacteria</taxon>
        <taxon>Bacillati</taxon>
        <taxon>Bacillota</taxon>
        <taxon>Bacilli</taxon>
        <taxon>Bacillales</taxon>
        <taxon>Paenibacillaceae</taxon>
        <taxon>Paenibacillus</taxon>
    </lineage>
</organism>
<dbReference type="AlphaFoldDB" id="A0A1C1A6B1"/>
<dbReference type="OrthoDB" id="9807778at2"/>
<dbReference type="Pfam" id="PF00535">
    <property type="entry name" value="Glycos_transf_2"/>
    <property type="match status" value="1"/>
</dbReference>
<feature type="transmembrane region" description="Helical" evidence="9">
    <location>
        <begin position="263"/>
        <end position="288"/>
    </location>
</feature>
<keyword evidence="6 9" id="KW-1133">Transmembrane helix</keyword>
<evidence type="ECO:0000256" key="6">
    <source>
        <dbReference type="ARBA" id="ARBA00022989"/>
    </source>
</evidence>
<proteinExistence type="inferred from homology"/>
<feature type="transmembrane region" description="Helical" evidence="9">
    <location>
        <begin position="230"/>
        <end position="251"/>
    </location>
</feature>
<evidence type="ECO:0000313" key="12">
    <source>
        <dbReference type="Proteomes" id="UP000093309"/>
    </source>
</evidence>
<reference evidence="12" key="1">
    <citation type="submission" date="2016-05" db="EMBL/GenBank/DDBJ databases">
        <title>Paenibacillus oryzae. sp. nov., isolated from the rice root.</title>
        <authorList>
            <person name="Zhang J."/>
            <person name="Zhang X."/>
        </authorList>
    </citation>
    <scope>NUCLEOTIDE SEQUENCE [LARGE SCALE GENOMIC DNA]</scope>
    <source>
        <strain evidence="12">KCTC13222</strain>
    </source>
</reference>
<dbReference type="Gene3D" id="3.90.550.10">
    <property type="entry name" value="Spore Coat Polysaccharide Biosynthesis Protein SpsA, Chain A"/>
    <property type="match status" value="1"/>
</dbReference>
<evidence type="ECO:0000256" key="4">
    <source>
        <dbReference type="ARBA" id="ARBA00022679"/>
    </source>
</evidence>
<dbReference type="SUPFAM" id="SSF53448">
    <property type="entry name" value="Nucleotide-diphospho-sugar transferases"/>
    <property type="match status" value="1"/>
</dbReference>
<keyword evidence="11" id="KW-0378">Hydrolase</keyword>
<evidence type="ECO:0000256" key="5">
    <source>
        <dbReference type="ARBA" id="ARBA00022692"/>
    </source>
</evidence>
<accession>A0A1C1A6B1</accession>
<dbReference type="InterPro" id="IPR050256">
    <property type="entry name" value="Glycosyltransferase_2"/>
</dbReference>
<keyword evidence="4" id="KW-0808">Transferase</keyword>
<keyword evidence="7 9" id="KW-0472">Membrane</keyword>
<comment type="similarity">
    <text evidence="8">Belongs to the glycosyltransferase 2 family. GtrB subfamily.</text>
</comment>
<evidence type="ECO:0000313" key="11">
    <source>
        <dbReference type="EMBL" id="OCT16100.1"/>
    </source>
</evidence>
<dbReference type="GO" id="GO:0005886">
    <property type="term" value="C:plasma membrane"/>
    <property type="evidence" value="ECO:0007669"/>
    <property type="project" value="UniProtKB-SubCell"/>
</dbReference>
<dbReference type="PANTHER" id="PTHR48090:SF8">
    <property type="entry name" value="GLYCOSYLTRANSFERASE CSBB-RELATED"/>
    <property type="match status" value="1"/>
</dbReference>
<dbReference type="STRING" id="512399.A8709_10725"/>
<protein>
    <submittedName>
        <fullName evidence="11">Glycosyl hydrolase</fullName>
    </submittedName>
</protein>
<dbReference type="GO" id="GO:0016787">
    <property type="term" value="F:hydrolase activity"/>
    <property type="evidence" value="ECO:0007669"/>
    <property type="project" value="UniProtKB-KW"/>
</dbReference>
<dbReference type="CDD" id="cd04187">
    <property type="entry name" value="DPM1_like_bac"/>
    <property type="match status" value="1"/>
</dbReference>
<evidence type="ECO:0000256" key="9">
    <source>
        <dbReference type="SAM" id="Phobius"/>
    </source>
</evidence>
<evidence type="ECO:0000256" key="2">
    <source>
        <dbReference type="ARBA" id="ARBA00022475"/>
    </source>
</evidence>
<comment type="caution">
    <text evidence="11">The sequence shown here is derived from an EMBL/GenBank/DDBJ whole genome shotgun (WGS) entry which is preliminary data.</text>
</comment>
<keyword evidence="3" id="KW-0328">Glycosyltransferase</keyword>
<name>A0A1C1A6B1_9BACL</name>
<gene>
    <name evidence="11" type="ORF">A8709_10725</name>
</gene>
<dbReference type="InterPro" id="IPR001173">
    <property type="entry name" value="Glyco_trans_2-like"/>
</dbReference>
<evidence type="ECO:0000256" key="1">
    <source>
        <dbReference type="ARBA" id="ARBA00004651"/>
    </source>
</evidence>
<feature type="domain" description="Glycosyltransferase 2-like" evidence="10">
    <location>
        <begin position="5"/>
        <end position="167"/>
    </location>
</feature>
<dbReference type="PANTHER" id="PTHR48090">
    <property type="entry name" value="UNDECAPRENYL-PHOSPHATE 4-DEOXY-4-FORMAMIDO-L-ARABINOSE TRANSFERASE-RELATED"/>
    <property type="match status" value="1"/>
</dbReference>
<comment type="subcellular location">
    <subcellularLocation>
        <location evidence="1">Cell membrane</location>
        <topology evidence="1">Multi-pass membrane protein</topology>
    </subcellularLocation>
</comment>
<keyword evidence="12" id="KW-1185">Reference proteome</keyword>